<keyword evidence="1" id="KW-0812">Transmembrane</keyword>
<evidence type="ECO:0000256" key="1">
    <source>
        <dbReference type="SAM" id="Phobius"/>
    </source>
</evidence>
<evidence type="ECO:0008006" key="4">
    <source>
        <dbReference type="Google" id="ProtNLM"/>
    </source>
</evidence>
<sequence length="39" mass="4321">MTRRAIGVSERPPLLQTIPLSLQHLFAMFGATVLVPVLF</sequence>
<keyword evidence="1" id="KW-0472">Membrane</keyword>
<organism evidence="2 3">
    <name type="scientific">Bacteroides thetaiotaomicron</name>
    <dbReference type="NCBI Taxonomy" id="818"/>
    <lineage>
        <taxon>Bacteria</taxon>
        <taxon>Pseudomonadati</taxon>
        <taxon>Bacteroidota</taxon>
        <taxon>Bacteroidia</taxon>
        <taxon>Bacteroidales</taxon>
        <taxon>Bacteroidaceae</taxon>
        <taxon>Bacteroides</taxon>
    </lineage>
</organism>
<dbReference type="EMBL" id="WCRY01000166">
    <property type="protein sequence ID" value="KAB4462348.1"/>
    <property type="molecule type" value="Genomic_DNA"/>
</dbReference>
<proteinExistence type="predicted"/>
<dbReference type="AlphaFoldDB" id="A0A6I0SC63"/>
<comment type="caution">
    <text evidence="2">The sequence shown here is derived from an EMBL/GenBank/DDBJ whole genome shotgun (WGS) entry which is preliminary data.</text>
</comment>
<reference evidence="2 3" key="1">
    <citation type="journal article" date="2019" name="Nat. Med.">
        <title>A library of human gut bacterial isolates paired with longitudinal multiomics data enables mechanistic microbiome research.</title>
        <authorList>
            <person name="Poyet M."/>
            <person name="Groussin M."/>
            <person name="Gibbons S.M."/>
            <person name="Avila-Pacheco J."/>
            <person name="Jiang X."/>
            <person name="Kearney S.M."/>
            <person name="Perrotta A.R."/>
            <person name="Berdy B."/>
            <person name="Zhao S."/>
            <person name="Lieberman T.D."/>
            <person name="Swanson P.K."/>
            <person name="Smith M."/>
            <person name="Roesemann S."/>
            <person name="Alexander J.E."/>
            <person name="Rich S.A."/>
            <person name="Livny J."/>
            <person name="Vlamakis H."/>
            <person name="Clish C."/>
            <person name="Bullock K."/>
            <person name="Deik A."/>
            <person name="Scott J."/>
            <person name="Pierce K.A."/>
            <person name="Xavier R.J."/>
            <person name="Alm E.J."/>
        </authorList>
    </citation>
    <scope>NUCLEOTIDE SEQUENCE [LARGE SCALE GENOMIC DNA]</scope>
    <source>
        <strain evidence="2 3">BIOML-A162</strain>
    </source>
</reference>
<keyword evidence="1" id="KW-1133">Transmembrane helix</keyword>
<feature type="transmembrane region" description="Helical" evidence="1">
    <location>
        <begin position="20"/>
        <end position="38"/>
    </location>
</feature>
<protein>
    <recommendedName>
        <fullName evidence="4">Uracil permease</fullName>
    </recommendedName>
</protein>
<evidence type="ECO:0000313" key="3">
    <source>
        <dbReference type="Proteomes" id="UP000436858"/>
    </source>
</evidence>
<dbReference type="Proteomes" id="UP000436858">
    <property type="component" value="Unassembled WGS sequence"/>
</dbReference>
<accession>A0A6I0SC63</accession>
<evidence type="ECO:0000313" key="2">
    <source>
        <dbReference type="EMBL" id="KAB4462348.1"/>
    </source>
</evidence>
<name>A0A6I0SC63_BACT4</name>
<feature type="non-terminal residue" evidence="2">
    <location>
        <position position="39"/>
    </location>
</feature>
<gene>
    <name evidence="2" type="ORF">GAN91_29530</name>
</gene>